<dbReference type="InterPro" id="IPR016039">
    <property type="entry name" value="Thiolase-like"/>
</dbReference>
<comment type="similarity">
    <text evidence="1">Belongs to the thiolase-like superfamily. Thiolase family.</text>
</comment>
<dbReference type="InterPro" id="IPR040771">
    <property type="entry name" value="TLP1_add_C"/>
</dbReference>
<dbReference type="RefSeq" id="WP_037045547.1">
    <property type="nucleotide sequence ID" value="NZ_BAAAUZ010000077.1"/>
</dbReference>
<dbReference type="Gene3D" id="2.40.50.840">
    <property type="match status" value="1"/>
</dbReference>
<dbReference type="PANTHER" id="PTHR18919:SF139">
    <property type="entry name" value="THIOLASE-LIKE PROTEIN TYPE 1 ADDITIONAL C-TERMINAL DOMAIN-CONTAINING PROTEIN"/>
    <property type="match status" value="1"/>
</dbReference>
<dbReference type="GO" id="GO:0016746">
    <property type="term" value="F:acyltransferase activity"/>
    <property type="evidence" value="ECO:0007669"/>
    <property type="project" value="UniProtKB-KW"/>
</dbReference>
<dbReference type="AlphaFoldDB" id="A0A9W6L570"/>
<reference evidence="5" key="1">
    <citation type="journal article" date="2014" name="Int. J. Syst. Evol. Microbiol.">
        <title>Complete genome sequence of Corynebacterium casei LMG S-19264T (=DSM 44701T), isolated from a smear-ripened cheese.</title>
        <authorList>
            <consortium name="US DOE Joint Genome Institute (JGI-PGF)"/>
            <person name="Walter F."/>
            <person name="Albersmeier A."/>
            <person name="Kalinowski J."/>
            <person name="Ruckert C."/>
        </authorList>
    </citation>
    <scope>NUCLEOTIDE SEQUENCE</scope>
    <source>
        <strain evidence="5">VKM Ac-1069</strain>
    </source>
</reference>
<evidence type="ECO:0000313" key="5">
    <source>
        <dbReference type="EMBL" id="GLL12291.1"/>
    </source>
</evidence>
<name>A0A9W6L570_9PSEU</name>
<keyword evidence="6" id="KW-1185">Reference proteome</keyword>
<evidence type="ECO:0000259" key="4">
    <source>
        <dbReference type="Pfam" id="PF18313"/>
    </source>
</evidence>
<evidence type="ECO:0000256" key="1">
    <source>
        <dbReference type="ARBA" id="ARBA00010982"/>
    </source>
</evidence>
<evidence type="ECO:0000256" key="3">
    <source>
        <dbReference type="ARBA" id="ARBA00023315"/>
    </source>
</evidence>
<feature type="domain" description="Thiolase-like protein type 1 additional C-terminal" evidence="4">
    <location>
        <begin position="430"/>
        <end position="479"/>
    </location>
</feature>
<keyword evidence="3" id="KW-0012">Acyltransferase</keyword>
<evidence type="ECO:0000256" key="2">
    <source>
        <dbReference type="ARBA" id="ARBA00022679"/>
    </source>
</evidence>
<dbReference type="Pfam" id="PF18313">
    <property type="entry name" value="TLP1_add_C"/>
    <property type="match status" value="1"/>
</dbReference>
<dbReference type="PANTHER" id="PTHR18919">
    <property type="entry name" value="ACETYL-COA C-ACYLTRANSFERASE"/>
    <property type="match status" value="1"/>
</dbReference>
<dbReference type="EMBL" id="BSFQ01000013">
    <property type="protein sequence ID" value="GLL12291.1"/>
    <property type="molecule type" value="Genomic_DNA"/>
</dbReference>
<dbReference type="SUPFAM" id="SSF53901">
    <property type="entry name" value="Thiolase-like"/>
    <property type="match status" value="1"/>
</dbReference>
<accession>A0A9W6L570</accession>
<dbReference type="Gene3D" id="3.40.47.10">
    <property type="match status" value="1"/>
</dbReference>
<protein>
    <submittedName>
        <fullName evidence="5">Acetyl-CoA acetyltransferase</fullName>
    </submittedName>
</protein>
<organism evidence="5 6">
    <name type="scientific">Pseudonocardia halophobica</name>
    <dbReference type="NCBI Taxonomy" id="29401"/>
    <lineage>
        <taxon>Bacteria</taxon>
        <taxon>Bacillati</taxon>
        <taxon>Actinomycetota</taxon>
        <taxon>Actinomycetes</taxon>
        <taxon>Pseudonocardiales</taxon>
        <taxon>Pseudonocardiaceae</taxon>
        <taxon>Pseudonocardia</taxon>
    </lineage>
</organism>
<evidence type="ECO:0000313" key="6">
    <source>
        <dbReference type="Proteomes" id="UP001143463"/>
    </source>
</evidence>
<sequence>MHAERSPVVVGVGQVLANRDRTVAAAREPLRLIADAVHAAAADACGTGTRLLRDVDAITVPHVASWAYADLPALLAERLAASPARTFSAPVGGQWPAALVDAAAARIAAGESRIELVAGGEASASLGVLQRAGVDPGADLGWTTEPGGPAPIGADDLGSRAMQAAGMVLPTRVYPMVDTAFGHSVGETPAETMASGAAVFAALSEVAATNPIAWNPAPRDPAEILRVGPDNRMICEPYPLAVNAFPLVDQAAALLLTSRAVALEHGVPEERLVHVWGGAGAADAADVLARPALTGSPALCSVLDRALASAGLAAEAVDVVDVYSCFPVVPRLASRYLGLPTKALAGATGGHSSFGGPLSTYTLHSLAACAERIRSGAGVALVHANGGYLTRQHAVVLGREAHVDGYIGDPEPHDTAEPGPAPCPLAEVPDEPVRVEAATVEYDRDGHPAQGFLVARTTDGRRLAGCTAEGDAASARELTVFPEGPGRLAGPAVVGREVRVRPVGDRIQVDPA</sequence>
<gene>
    <name evidence="5" type="ORF">GCM10017577_34320</name>
</gene>
<dbReference type="Proteomes" id="UP001143463">
    <property type="component" value="Unassembled WGS sequence"/>
</dbReference>
<comment type="caution">
    <text evidence="5">The sequence shown here is derived from an EMBL/GenBank/DDBJ whole genome shotgun (WGS) entry which is preliminary data.</text>
</comment>
<proteinExistence type="inferred from homology"/>
<keyword evidence="2" id="KW-0808">Transferase</keyword>
<reference evidence="5" key="2">
    <citation type="submission" date="2023-01" db="EMBL/GenBank/DDBJ databases">
        <authorList>
            <person name="Sun Q."/>
            <person name="Evtushenko L."/>
        </authorList>
    </citation>
    <scope>NUCLEOTIDE SEQUENCE</scope>
    <source>
        <strain evidence="5">VKM Ac-1069</strain>
    </source>
</reference>